<evidence type="ECO:0000256" key="5">
    <source>
        <dbReference type="ARBA" id="ARBA00022840"/>
    </source>
</evidence>
<evidence type="ECO:0000256" key="7">
    <source>
        <dbReference type="ARBA" id="ARBA00023146"/>
    </source>
</evidence>
<organism evidence="11 12">
    <name type="scientific">Bifidobacterium magnum</name>
    <dbReference type="NCBI Taxonomy" id="1692"/>
    <lineage>
        <taxon>Bacteria</taxon>
        <taxon>Bacillati</taxon>
        <taxon>Actinomycetota</taxon>
        <taxon>Actinomycetes</taxon>
        <taxon>Bifidobacteriales</taxon>
        <taxon>Bifidobacteriaceae</taxon>
        <taxon>Bifidobacterium</taxon>
    </lineage>
</organism>
<name>A0A087BAX0_9BIFI</name>
<evidence type="ECO:0000259" key="9">
    <source>
        <dbReference type="Pfam" id="PF00749"/>
    </source>
</evidence>
<feature type="domain" description="Glutamyl/glutaminyl-tRNA synthetase class Ib catalytic" evidence="9">
    <location>
        <begin position="16"/>
        <end position="333"/>
    </location>
</feature>
<dbReference type="EC" id="6.1.1.17" evidence="8"/>
<dbReference type="Proteomes" id="UP000029052">
    <property type="component" value="Unassembled WGS sequence"/>
</dbReference>
<dbReference type="NCBIfam" id="TIGR00464">
    <property type="entry name" value="gltX_bact"/>
    <property type="match status" value="1"/>
</dbReference>
<evidence type="ECO:0000256" key="3">
    <source>
        <dbReference type="ARBA" id="ARBA00022598"/>
    </source>
</evidence>
<keyword evidence="7 8" id="KW-0030">Aminoacyl-tRNA synthetase</keyword>
<dbReference type="InterPro" id="IPR008925">
    <property type="entry name" value="aa_tRNA-synth_I_cd-bd_sf"/>
</dbReference>
<dbReference type="Pfam" id="PF19269">
    <property type="entry name" value="Anticodon_2"/>
    <property type="match status" value="1"/>
</dbReference>
<dbReference type="InterPro" id="IPR014729">
    <property type="entry name" value="Rossmann-like_a/b/a_fold"/>
</dbReference>
<proteinExistence type="inferred from homology"/>
<dbReference type="InterPro" id="IPR020751">
    <property type="entry name" value="aa-tRNA-synth_I_codon-bd_sub2"/>
</dbReference>
<dbReference type="AlphaFoldDB" id="A0A087BAX0"/>
<dbReference type="InterPro" id="IPR045462">
    <property type="entry name" value="aa-tRNA-synth_I_cd-bd"/>
</dbReference>
<dbReference type="Pfam" id="PF00749">
    <property type="entry name" value="tRNA-synt_1c"/>
    <property type="match status" value="1"/>
</dbReference>
<dbReference type="CDD" id="cd00808">
    <property type="entry name" value="GluRS_core"/>
    <property type="match status" value="1"/>
</dbReference>
<comment type="caution">
    <text evidence="11">The sequence shown here is derived from an EMBL/GenBank/DDBJ whole genome shotgun (WGS) entry which is preliminary data.</text>
</comment>
<dbReference type="GO" id="GO:0005524">
    <property type="term" value="F:ATP binding"/>
    <property type="evidence" value="ECO:0007669"/>
    <property type="project" value="UniProtKB-UniRule"/>
</dbReference>
<accession>A0A087BAX0</accession>
<keyword evidence="6 8" id="KW-0648">Protein biosynthesis</keyword>
<evidence type="ECO:0000256" key="8">
    <source>
        <dbReference type="HAMAP-Rule" id="MF_00022"/>
    </source>
</evidence>
<keyword evidence="2 8" id="KW-0963">Cytoplasm</keyword>
<dbReference type="GO" id="GO:0008270">
    <property type="term" value="F:zinc ion binding"/>
    <property type="evidence" value="ECO:0007669"/>
    <property type="project" value="InterPro"/>
</dbReference>
<feature type="binding site" evidence="8">
    <location>
        <position position="270"/>
    </location>
    <ligand>
        <name>ATP</name>
        <dbReference type="ChEBI" id="CHEBI:30616"/>
    </ligand>
</feature>
<keyword evidence="3 8" id="KW-0436">Ligase</keyword>
<dbReference type="PRINTS" id="PR00987">
    <property type="entry name" value="TRNASYNTHGLU"/>
</dbReference>
<dbReference type="GO" id="GO:0005829">
    <property type="term" value="C:cytosol"/>
    <property type="evidence" value="ECO:0007669"/>
    <property type="project" value="TreeGrafter"/>
</dbReference>
<reference evidence="11 12" key="1">
    <citation type="submission" date="2014-03" db="EMBL/GenBank/DDBJ databases">
        <title>Genomics of Bifidobacteria.</title>
        <authorList>
            <person name="Ventura M."/>
            <person name="Milani C."/>
            <person name="Lugli G.A."/>
        </authorList>
    </citation>
    <scope>NUCLEOTIDE SEQUENCE [LARGE SCALE GENOMIC DNA]</scope>
    <source>
        <strain evidence="11 12">LMG 11591</strain>
    </source>
</reference>
<dbReference type="InterPro" id="IPR000924">
    <property type="entry name" value="Glu/Gln-tRNA-synth"/>
</dbReference>
<dbReference type="PANTHER" id="PTHR43311">
    <property type="entry name" value="GLUTAMATE--TRNA LIGASE"/>
    <property type="match status" value="1"/>
</dbReference>
<evidence type="ECO:0000256" key="2">
    <source>
        <dbReference type="ARBA" id="ARBA00022490"/>
    </source>
</evidence>
<dbReference type="InterPro" id="IPR033910">
    <property type="entry name" value="GluRS_core"/>
</dbReference>
<dbReference type="PANTHER" id="PTHR43311:SF2">
    <property type="entry name" value="GLUTAMATE--TRNA LIGASE, MITOCHONDRIAL-RELATED"/>
    <property type="match status" value="1"/>
</dbReference>
<keyword evidence="4 8" id="KW-0547">Nucleotide-binding</keyword>
<feature type="short sequence motif" description="'HIGH' region" evidence="8">
    <location>
        <begin position="23"/>
        <end position="33"/>
    </location>
</feature>
<feature type="domain" description="Aminoacyl-tRNA synthetase class I anticodon-binding" evidence="10">
    <location>
        <begin position="369"/>
        <end position="503"/>
    </location>
</feature>
<keyword evidence="12" id="KW-1185">Reference proteome</keyword>
<comment type="similarity">
    <text evidence="1 8">Belongs to the class-I aminoacyl-tRNA synthetase family. Glutamate--tRNA ligase type 1 subfamily.</text>
</comment>
<evidence type="ECO:0000313" key="11">
    <source>
        <dbReference type="EMBL" id="KFI68170.1"/>
    </source>
</evidence>
<dbReference type="Gene3D" id="1.10.10.350">
    <property type="match status" value="1"/>
</dbReference>
<dbReference type="Gene3D" id="3.40.50.620">
    <property type="entry name" value="HUPs"/>
    <property type="match status" value="1"/>
</dbReference>
<dbReference type="FunFam" id="3.40.50.620:FF:000149">
    <property type="entry name" value="Glutamate--tRNA ligase"/>
    <property type="match status" value="1"/>
</dbReference>
<dbReference type="GO" id="GO:0000049">
    <property type="term" value="F:tRNA binding"/>
    <property type="evidence" value="ECO:0007669"/>
    <property type="project" value="InterPro"/>
</dbReference>
<dbReference type="GO" id="GO:0006424">
    <property type="term" value="P:glutamyl-tRNA aminoacylation"/>
    <property type="evidence" value="ECO:0007669"/>
    <property type="project" value="UniProtKB-UniRule"/>
</dbReference>
<comment type="subunit">
    <text evidence="8">Monomer.</text>
</comment>
<dbReference type="InterPro" id="IPR020752">
    <property type="entry name" value="Glu-tRNA-synth_I_codon-bd_sub1"/>
</dbReference>
<dbReference type="STRING" id="1692.BMAGN_0119"/>
<dbReference type="GO" id="GO:0004818">
    <property type="term" value="F:glutamate-tRNA ligase activity"/>
    <property type="evidence" value="ECO:0007669"/>
    <property type="project" value="UniProtKB-UniRule"/>
</dbReference>
<feature type="short sequence motif" description="'KMSKS' region" evidence="8">
    <location>
        <begin position="267"/>
        <end position="271"/>
    </location>
</feature>
<dbReference type="EMBL" id="JGZB01000004">
    <property type="protein sequence ID" value="KFI68170.1"/>
    <property type="molecule type" value="Genomic_DNA"/>
</dbReference>
<keyword evidence="5 8" id="KW-0067">ATP-binding</keyword>
<gene>
    <name evidence="8" type="primary">gltX</name>
    <name evidence="11" type="ORF">BMAGN_0119</name>
</gene>
<dbReference type="eggNOG" id="COG0008">
    <property type="taxonomic scope" value="Bacteria"/>
</dbReference>
<dbReference type="HAMAP" id="MF_00022">
    <property type="entry name" value="Glu_tRNA_synth_type1"/>
    <property type="match status" value="1"/>
</dbReference>
<comment type="catalytic activity">
    <reaction evidence="8">
        <text>tRNA(Glu) + L-glutamate + ATP = L-glutamyl-tRNA(Glu) + AMP + diphosphate</text>
        <dbReference type="Rhea" id="RHEA:23540"/>
        <dbReference type="Rhea" id="RHEA-COMP:9663"/>
        <dbReference type="Rhea" id="RHEA-COMP:9680"/>
        <dbReference type="ChEBI" id="CHEBI:29985"/>
        <dbReference type="ChEBI" id="CHEBI:30616"/>
        <dbReference type="ChEBI" id="CHEBI:33019"/>
        <dbReference type="ChEBI" id="CHEBI:78442"/>
        <dbReference type="ChEBI" id="CHEBI:78520"/>
        <dbReference type="ChEBI" id="CHEBI:456215"/>
        <dbReference type="EC" id="6.1.1.17"/>
    </reaction>
</comment>
<evidence type="ECO:0000256" key="6">
    <source>
        <dbReference type="ARBA" id="ARBA00022917"/>
    </source>
</evidence>
<comment type="subcellular location">
    <subcellularLocation>
        <location evidence="8">Cytoplasm</location>
    </subcellularLocation>
</comment>
<dbReference type="RefSeq" id="WP_026502051.1">
    <property type="nucleotide sequence ID" value="NZ_JGZB01000004.1"/>
</dbReference>
<dbReference type="SUPFAM" id="SSF52374">
    <property type="entry name" value="Nucleotidylyl transferase"/>
    <property type="match status" value="1"/>
</dbReference>
<dbReference type="InterPro" id="IPR004527">
    <property type="entry name" value="Glu-tRNA-ligase_bac/mito"/>
</dbReference>
<evidence type="ECO:0000313" key="12">
    <source>
        <dbReference type="Proteomes" id="UP000029052"/>
    </source>
</evidence>
<comment type="function">
    <text evidence="8">Catalyzes the attachment of glutamate to tRNA(Glu) in a two-step reaction: glutamate is first activated by ATP to form Glu-AMP and then transferred to the acceptor end of tRNA(Glu).</text>
</comment>
<dbReference type="InterPro" id="IPR020058">
    <property type="entry name" value="Glu/Gln-tRNA-synth_Ib_cat-dom"/>
</dbReference>
<sequence>MSEDLQESVKPQLPENVRVRFCPSPTGTPHVGMVRTALFNWAEARHTGGTLVFRIEDTDAQRDSEESYNQIIDALTWLGIDWDEGINVGGPDGPYRQSERGQIYADVAQKLLDAGYAYESFSTPEEIAARNEAAGRPKEFGYDGYDRNLTEEQKEAFRAEGRKPALRIKMPDEDIKFNDLIRGEIEFKAGSVPDYVIVRPNGDPLYTLTNPVDDAMMNINVVLRGEDLLSSTPRQIVLYRYLMELGVSKEMPLFGHMPYVMGEGHKKLSKRDPESNLFLHRENGFIKEGLLNYLALLGWSISPDNDIFSMEEMIKAFDVRNVKANPAHFDLDKAISINAEHIRILEPRDFLNRSVPYLFREGLVSAKVWEDLTPREREILTAAAPLVQTRVRLLGEVPGMVGSLLSTDEYLEPEADAHKQIKESAPAVLDAAIAALEAVDEADWTTDNLHETLNKALVEDGGYKPRLAFGPVRVALSGRRVSPPLFESMEVVGKPVSIARLKNLRAHVDEILAAKAAK</sequence>
<evidence type="ECO:0000256" key="4">
    <source>
        <dbReference type="ARBA" id="ARBA00022741"/>
    </source>
</evidence>
<evidence type="ECO:0000259" key="10">
    <source>
        <dbReference type="Pfam" id="PF19269"/>
    </source>
</evidence>
<protein>
    <recommendedName>
        <fullName evidence="8">Glutamate--tRNA ligase</fullName>
        <ecNumber evidence="8">6.1.1.17</ecNumber>
    </recommendedName>
    <alternativeName>
        <fullName evidence="8">Glutamyl-tRNA synthetase</fullName>
        <shortName evidence="8">GluRS</shortName>
    </alternativeName>
</protein>
<comment type="caution">
    <text evidence="8">Lacks conserved residue(s) required for the propagation of feature annotation.</text>
</comment>
<dbReference type="Gene3D" id="1.10.8.70">
    <property type="entry name" value="Glutamate-tRNA synthetase, class I, anticodon-binding domain 1"/>
    <property type="match status" value="1"/>
</dbReference>
<evidence type="ECO:0000256" key="1">
    <source>
        <dbReference type="ARBA" id="ARBA00007894"/>
    </source>
</evidence>
<dbReference type="SUPFAM" id="SSF48163">
    <property type="entry name" value="An anticodon-binding domain of class I aminoacyl-tRNA synthetases"/>
    <property type="match status" value="1"/>
</dbReference>
<dbReference type="InterPro" id="IPR049940">
    <property type="entry name" value="GluQ/Sye"/>
</dbReference>